<dbReference type="STRING" id="402734.SAMN05660918_0247"/>
<dbReference type="Proteomes" id="UP000199702">
    <property type="component" value="Unassembled WGS sequence"/>
</dbReference>
<reference evidence="2" key="1">
    <citation type="submission" date="2016-10" db="EMBL/GenBank/DDBJ databases">
        <authorList>
            <person name="Varghese N."/>
            <person name="Submissions S."/>
        </authorList>
    </citation>
    <scope>NUCLEOTIDE SEQUENCE [LARGE SCALE GENOMIC DNA]</scope>
    <source>
        <strain evidence="2">DSM 17934</strain>
    </source>
</reference>
<protein>
    <recommendedName>
        <fullName evidence="3">Lipoprotein</fullName>
    </recommendedName>
</protein>
<evidence type="ECO:0000313" key="1">
    <source>
        <dbReference type="EMBL" id="SEI38432.1"/>
    </source>
</evidence>
<organism evidence="1 2">
    <name type="scientific">Flavobacterium terrigena</name>
    <dbReference type="NCBI Taxonomy" id="402734"/>
    <lineage>
        <taxon>Bacteria</taxon>
        <taxon>Pseudomonadati</taxon>
        <taxon>Bacteroidota</taxon>
        <taxon>Flavobacteriia</taxon>
        <taxon>Flavobacteriales</taxon>
        <taxon>Flavobacteriaceae</taxon>
        <taxon>Flavobacterium</taxon>
    </lineage>
</organism>
<evidence type="ECO:0000313" key="2">
    <source>
        <dbReference type="Proteomes" id="UP000199702"/>
    </source>
</evidence>
<dbReference type="AlphaFoldDB" id="A0A1H6QHG2"/>
<dbReference type="EMBL" id="FNYA01000001">
    <property type="protein sequence ID" value="SEI38432.1"/>
    <property type="molecule type" value="Genomic_DNA"/>
</dbReference>
<evidence type="ECO:0008006" key="3">
    <source>
        <dbReference type="Google" id="ProtNLM"/>
    </source>
</evidence>
<keyword evidence="2" id="KW-1185">Reference proteome</keyword>
<sequence length="257" mass="29764">MSRISYYLTMKKIFKSIFIISFLLISCENSKKEESSTKEDSTEIKKEEIATTISDTIPKNKTSDFIPKGFKLLEEIKGDLNKDGIDDCILLIKEINKENIVQHEFRGELDRNRRGIIVLLNENGNYKQFLKNIDCFSSENEEGGVYYAPELSVEIKKGNLYIHYAHGRYGYWSYTFRLKNSDFELIGYDSSDNNGAVINSELSINFLSRKKIIRTNTNENADSGEEVFEERIVYIEKTKSLGKLSEIKDFDDLELFQ</sequence>
<accession>A0A1H6QHG2</accession>
<proteinExistence type="predicted"/>
<dbReference type="PROSITE" id="PS51257">
    <property type="entry name" value="PROKAR_LIPOPROTEIN"/>
    <property type="match status" value="1"/>
</dbReference>
<name>A0A1H6QHG2_9FLAO</name>
<gene>
    <name evidence="1" type="ORF">SAMN05660918_0247</name>
</gene>